<dbReference type="GO" id="GO:0005178">
    <property type="term" value="F:integrin binding"/>
    <property type="evidence" value="ECO:0007669"/>
    <property type="project" value="TreeGrafter"/>
</dbReference>
<reference evidence="7 8" key="1">
    <citation type="submission" date="2015-01" db="EMBL/GenBank/DDBJ databases">
        <title>The Genome Sequence of Exophiala mesophila CBS40295.</title>
        <authorList>
            <consortium name="The Broad Institute Genomics Platform"/>
            <person name="Cuomo C."/>
            <person name="de Hoog S."/>
            <person name="Gorbushina A."/>
            <person name="Stielow B."/>
            <person name="Teixiera M."/>
            <person name="Abouelleil A."/>
            <person name="Chapman S.B."/>
            <person name="Priest M."/>
            <person name="Young S.K."/>
            <person name="Wortman J."/>
            <person name="Nusbaum C."/>
            <person name="Birren B."/>
        </authorList>
    </citation>
    <scope>NUCLEOTIDE SEQUENCE [LARGE SCALE GENOMIC DNA]</scope>
    <source>
        <strain evidence="7 8">CBS 40295</strain>
    </source>
</reference>
<feature type="domain" description="Putative peptidase" evidence="6">
    <location>
        <begin position="10"/>
        <end position="247"/>
    </location>
</feature>
<accession>A0A0D1Z4K5</accession>
<keyword evidence="8" id="KW-1185">Reference proteome</keyword>
<dbReference type="Gene3D" id="3.40.390.10">
    <property type="entry name" value="Collagenase (Catalytic Domain)"/>
    <property type="match status" value="1"/>
</dbReference>
<dbReference type="InterPro" id="IPR029482">
    <property type="entry name" value="HRXXH"/>
</dbReference>
<feature type="compositionally biased region" description="Low complexity" evidence="4">
    <location>
        <begin position="255"/>
        <end position="282"/>
    </location>
</feature>
<feature type="chain" id="PRO_5002237434" description="Putative peptidase domain-containing protein" evidence="5">
    <location>
        <begin position="20"/>
        <end position="298"/>
    </location>
</feature>
<sequence length="298" mass="32504">MSRLIKATVFLTAISGVFAAPAQLFARQDSHDHDDHDHVEAWDAGAVTQYQIHSSCNATQAHQIAVGLNETIQLVSHARDHVLRWGNTSEIYQRYFGGRPPYEVLGAYEIIINGDKEGVLFRCDNPDGNCDIEGWGGHWRGSNATSETVICDLSYETRRSLNQMCALGYTVSESPRNTFWASDLLHRLYHVPAVGYGYIEHFADGYEEILELAQTDEIGPTRDTDTLQYFALDAYAYDIAVPGVGCNSPETEAESGSSNSTAPTTTSTGSPTVPEPSTSTVSIPAGCHTHEGGDLHCS</sequence>
<name>A0A0D1Z4K5_EXOME</name>
<evidence type="ECO:0000256" key="1">
    <source>
        <dbReference type="ARBA" id="ARBA00022729"/>
    </source>
</evidence>
<feature type="region of interest" description="Disordered" evidence="4">
    <location>
        <begin position="247"/>
        <end position="298"/>
    </location>
</feature>
<dbReference type="RefSeq" id="XP_016221296.1">
    <property type="nucleotide sequence ID" value="XM_016371964.1"/>
</dbReference>
<evidence type="ECO:0000256" key="4">
    <source>
        <dbReference type="SAM" id="MobiDB-lite"/>
    </source>
</evidence>
<protein>
    <recommendedName>
        <fullName evidence="6">Putative peptidase domain-containing protein</fullName>
    </recommendedName>
</protein>
<keyword evidence="2" id="KW-0325">Glycoprotein</keyword>
<evidence type="ECO:0000313" key="7">
    <source>
        <dbReference type="EMBL" id="KIV89722.1"/>
    </source>
</evidence>
<dbReference type="SUPFAM" id="SSF55486">
    <property type="entry name" value="Metalloproteases ('zincins'), catalytic domain"/>
    <property type="match status" value="1"/>
</dbReference>
<comment type="similarity">
    <text evidence="3">Belongs to the ZPS1 family.</text>
</comment>
<dbReference type="AlphaFoldDB" id="A0A0D1Z4K5"/>
<dbReference type="Proteomes" id="UP000054302">
    <property type="component" value="Unassembled WGS sequence"/>
</dbReference>
<dbReference type="Pfam" id="PF13933">
    <property type="entry name" value="HRXXH"/>
    <property type="match status" value="1"/>
</dbReference>
<dbReference type="GO" id="GO:0008270">
    <property type="term" value="F:zinc ion binding"/>
    <property type="evidence" value="ECO:0007669"/>
    <property type="project" value="TreeGrafter"/>
</dbReference>
<dbReference type="GO" id="GO:0009277">
    <property type="term" value="C:fungal-type cell wall"/>
    <property type="evidence" value="ECO:0007669"/>
    <property type="project" value="TreeGrafter"/>
</dbReference>
<proteinExistence type="inferred from homology"/>
<dbReference type="PANTHER" id="PTHR39399:SF1">
    <property type="entry name" value="PROTEIN ZPS1"/>
    <property type="match status" value="1"/>
</dbReference>
<evidence type="ECO:0000259" key="6">
    <source>
        <dbReference type="Pfam" id="PF13933"/>
    </source>
</evidence>
<dbReference type="InterPro" id="IPR024079">
    <property type="entry name" value="MetalloPept_cat_dom_sf"/>
</dbReference>
<evidence type="ECO:0000256" key="3">
    <source>
        <dbReference type="ARBA" id="ARBA00060890"/>
    </source>
</evidence>
<feature type="signal peptide" evidence="5">
    <location>
        <begin position="1"/>
        <end position="19"/>
    </location>
</feature>
<dbReference type="InterPro" id="IPR039124">
    <property type="entry name" value="PRA1-like"/>
</dbReference>
<dbReference type="FunFam" id="3.40.390.10:FF:000043">
    <property type="entry name" value="Major allergen Asp F2"/>
    <property type="match status" value="1"/>
</dbReference>
<organism evidence="7 8">
    <name type="scientific">Exophiala mesophila</name>
    <name type="common">Black yeast-like fungus</name>
    <dbReference type="NCBI Taxonomy" id="212818"/>
    <lineage>
        <taxon>Eukaryota</taxon>
        <taxon>Fungi</taxon>
        <taxon>Dikarya</taxon>
        <taxon>Ascomycota</taxon>
        <taxon>Pezizomycotina</taxon>
        <taxon>Eurotiomycetes</taxon>
        <taxon>Chaetothyriomycetidae</taxon>
        <taxon>Chaetothyriales</taxon>
        <taxon>Herpotrichiellaceae</taxon>
        <taxon>Exophiala</taxon>
    </lineage>
</organism>
<dbReference type="GO" id="GO:0009986">
    <property type="term" value="C:cell surface"/>
    <property type="evidence" value="ECO:0007669"/>
    <property type="project" value="TreeGrafter"/>
</dbReference>
<dbReference type="PANTHER" id="PTHR39399">
    <property type="entry name" value="PROTEIN ZPS1"/>
    <property type="match status" value="1"/>
</dbReference>
<dbReference type="CDD" id="cd11307">
    <property type="entry name" value="M35_Asp_f2_like"/>
    <property type="match status" value="1"/>
</dbReference>
<dbReference type="HOGENOM" id="CLU_048223_0_0_1"/>
<keyword evidence="1 5" id="KW-0732">Signal</keyword>
<dbReference type="VEuPathDB" id="FungiDB:PV10_07102"/>
<evidence type="ECO:0000256" key="5">
    <source>
        <dbReference type="SAM" id="SignalP"/>
    </source>
</evidence>
<dbReference type="GO" id="GO:0005576">
    <property type="term" value="C:extracellular region"/>
    <property type="evidence" value="ECO:0007669"/>
    <property type="project" value="TreeGrafter"/>
</dbReference>
<dbReference type="GeneID" id="27324947"/>
<dbReference type="OrthoDB" id="4689212at2759"/>
<evidence type="ECO:0000256" key="2">
    <source>
        <dbReference type="ARBA" id="ARBA00023180"/>
    </source>
</evidence>
<dbReference type="EMBL" id="KN847524">
    <property type="protein sequence ID" value="KIV89722.1"/>
    <property type="molecule type" value="Genomic_DNA"/>
</dbReference>
<evidence type="ECO:0000313" key="8">
    <source>
        <dbReference type="Proteomes" id="UP000054302"/>
    </source>
</evidence>
<dbReference type="OMA" id="CNATQRR"/>
<feature type="compositionally biased region" description="Basic and acidic residues" evidence="4">
    <location>
        <begin position="288"/>
        <end position="298"/>
    </location>
</feature>
<dbReference type="GO" id="GO:0008237">
    <property type="term" value="F:metallopeptidase activity"/>
    <property type="evidence" value="ECO:0007669"/>
    <property type="project" value="InterPro"/>
</dbReference>
<gene>
    <name evidence="7" type="ORF">PV10_07102</name>
</gene>
<dbReference type="STRING" id="212818.A0A0D1Z4K5"/>